<dbReference type="InterPro" id="IPR000847">
    <property type="entry name" value="LysR_HTH_N"/>
</dbReference>
<dbReference type="SUPFAM" id="SSF46785">
    <property type="entry name" value="Winged helix' DNA-binding domain"/>
    <property type="match status" value="1"/>
</dbReference>
<sequence length="292" mass="31663">MDIRSLTCFRLAYESGSIGKAAKHAFLTRQGLSGVLKGVEAELGQTLFVRGAQGLEPTEAARQVYPLVVELLDTYRRITDICGNDAAARETVGLAIAYGALLSLPVDELVGAFEAEHPTMALDVDIVEPVFAAQCVAEKGKDFALVAGPFESPNVKSVSLCRVALCAAVRADVLGEGAPQAIESLRGLPWLGLNETFPLDAALEAFSRERDLNLDLVYEWHDYHLILDQMRQGRGACIVPASCAERFRAEGIAVIPLDDPRLTWDICALLPRSRTLSHAAQIAFGWFSDHIS</sequence>
<dbReference type="Pfam" id="PF03466">
    <property type="entry name" value="LysR_substrate"/>
    <property type="match status" value="1"/>
</dbReference>
<dbReference type="SUPFAM" id="SSF53850">
    <property type="entry name" value="Periplasmic binding protein-like II"/>
    <property type="match status" value="1"/>
</dbReference>
<evidence type="ECO:0000259" key="5">
    <source>
        <dbReference type="PROSITE" id="PS50931"/>
    </source>
</evidence>
<accession>A0ABT7DQM9</accession>
<dbReference type="Pfam" id="PF00126">
    <property type="entry name" value="HTH_1"/>
    <property type="match status" value="1"/>
</dbReference>
<evidence type="ECO:0000313" key="7">
    <source>
        <dbReference type="Proteomes" id="UP001232750"/>
    </source>
</evidence>
<dbReference type="RefSeq" id="WP_283833204.1">
    <property type="nucleotide sequence ID" value="NZ_JASJEU010000025.1"/>
</dbReference>
<dbReference type="InterPro" id="IPR050950">
    <property type="entry name" value="HTH-type_LysR_regulators"/>
</dbReference>
<evidence type="ECO:0000313" key="6">
    <source>
        <dbReference type="EMBL" id="MDJ1651852.1"/>
    </source>
</evidence>
<organism evidence="6 7">
    <name type="scientific">Gordonibacter faecis</name>
    <dbReference type="NCBI Taxonomy" id="3047475"/>
    <lineage>
        <taxon>Bacteria</taxon>
        <taxon>Bacillati</taxon>
        <taxon>Actinomycetota</taxon>
        <taxon>Coriobacteriia</taxon>
        <taxon>Eggerthellales</taxon>
        <taxon>Eggerthellaceae</taxon>
        <taxon>Gordonibacter</taxon>
    </lineage>
</organism>
<keyword evidence="4" id="KW-0804">Transcription</keyword>
<keyword evidence="3" id="KW-0238">DNA-binding</keyword>
<comment type="similarity">
    <text evidence="1">Belongs to the LysR transcriptional regulatory family.</text>
</comment>
<dbReference type="InterPro" id="IPR036390">
    <property type="entry name" value="WH_DNA-bd_sf"/>
</dbReference>
<dbReference type="InterPro" id="IPR005119">
    <property type="entry name" value="LysR_subst-bd"/>
</dbReference>
<reference evidence="6 7" key="1">
    <citation type="submission" date="2023-05" db="EMBL/GenBank/DDBJ databases">
        <title>Gordonibacter KGMB12511T sp. nov., isolated from faeces of healthy Korean.</title>
        <authorList>
            <person name="Kim H.S."/>
            <person name="Kim J.-S."/>
            <person name="Suh M.K."/>
            <person name="Eom M.K."/>
            <person name="Do H.E."/>
            <person name="Lee J.-S."/>
        </authorList>
    </citation>
    <scope>NUCLEOTIDE SEQUENCE [LARGE SCALE GENOMIC DNA]</scope>
    <source>
        <strain evidence="6 7">KGMB12511</strain>
    </source>
</reference>
<dbReference type="PROSITE" id="PS50931">
    <property type="entry name" value="HTH_LYSR"/>
    <property type="match status" value="1"/>
</dbReference>
<dbReference type="Proteomes" id="UP001232750">
    <property type="component" value="Unassembled WGS sequence"/>
</dbReference>
<feature type="domain" description="HTH lysR-type" evidence="5">
    <location>
        <begin position="1"/>
        <end position="58"/>
    </location>
</feature>
<keyword evidence="7" id="KW-1185">Reference proteome</keyword>
<dbReference type="Gene3D" id="3.40.190.290">
    <property type="match status" value="1"/>
</dbReference>
<gene>
    <name evidence="6" type="ORF">QNJ86_13660</name>
</gene>
<name>A0ABT7DQM9_9ACTN</name>
<dbReference type="InterPro" id="IPR036388">
    <property type="entry name" value="WH-like_DNA-bd_sf"/>
</dbReference>
<dbReference type="PANTHER" id="PTHR30419:SF8">
    <property type="entry name" value="NITROGEN ASSIMILATION TRANSCRIPTIONAL ACTIVATOR-RELATED"/>
    <property type="match status" value="1"/>
</dbReference>
<protein>
    <submittedName>
        <fullName evidence="6">LysR family transcriptional regulator</fullName>
    </submittedName>
</protein>
<keyword evidence="2" id="KW-0805">Transcription regulation</keyword>
<evidence type="ECO:0000256" key="4">
    <source>
        <dbReference type="ARBA" id="ARBA00023163"/>
    </source>
</evidence>
<evidence type="ECO:0000256" key="3">
    <source>
        <dbReference type="ARBA" id="ARBA00023125"/>
    </source>
</evidence>
<comment type="caution">
    <text evidence="6">The sequence shown here is derived from an EMBL/GenBank/DDBJ whole genome shotgun (WGS) entry which is preliminary data.</text>
</comment>
<dbReference type="PANTHER" id="PTHR30419">
    <property type="entry name" value="HTH-TYPE TRANSCRIPTIONAL REGULATOR YBHD"/>
    <property type="match status" value="1"/>
</dbReference>
<evidence type="ECO:0000256" key="1">
    <source>
        <dbReference type="ARBA" id="ARBA00009437"/>
    </source>
</evidence>
<dbReference type="CDD" id="cd05466">
    <property type="entry name" value="PBP2_LTTR_substrate"/>
    <property type="match status" value="1"/>
</dbReference>
<proteinExistence type="inferred from homology"/>
<dbReference type="Gene3D" id="1.10.10.10">
    <property type="entry name" value="Winged helix-like DNA-binding domain superfamily/Winged helix DNA-binding domain"/>
    <property type="match status" value="1"/>
</dbReference>
<dbReference type="EMBL" id="JASJEU010000025">
    <property type="protein sequence ID" value="MDJ1651852.1"/>
    <property type="molecule type" value="Genomic_DNA"/>
</dbReference>
<evidence type="ECO:0000256" key="2">
    <source>
        <dbReference type="ARBA" id="ARBA00023015"/>
    </source>
</evidence>